<dbReference type="InterPro" id="IPR027417">
    <property type="entry name" value="P-loop_NTPase"/>
</dbReference>
<proteinExistence type="predicted"/>
<protein>
    <submittedName>
        <fullName evidence="2">Putative ATPase</fullName>
    </submittedName>
</protein>
<evidence type="ECO:0000313" key="3">
    <source>
        <dbReference type="Proteomes" id="UP000520767"/>
    </source>
</evidence>
<dbReference type="SUPFAM" id="SSF52540">
    <property type="entry name" value="P-loop containing nucleoside triphosphate hydrolases"/>
    <property type="match status" value="1"/>
</dbReference>
<dbReference type="Pfam" id="PF13521">
    <property type="entry name" value="AAA_28"/>
    <property type="match status" value="1"/>
</dbReference>
<accession>A0A7W7VFA9</accession>
<evidence type="ECO:0000313" key="2">
    <source>
        <dbReference type="EMBL" id="MBB4908112.1"/>
    </source>
</evidence>
<gene>
    <name evidence="2" type="ORF">FHR82_004354</name>
</gene>
<sequence length="169" mass="18352">MYRVVTGGPGAGKTTLLNALAARGFPVQPEAGRAIIQAQQAIGGTALHTGDTALFAELMLMWDIRNHQEAPAGTVFFDRGVTDLVGYHLLLGREVPPHVARAAEVFRYDTVFVAPPWPEIYTTDAERGQDFAEAVRTHDAIVAGYRRHGYDPVPLPLASVEDRVAFVLS</sequence>
<dbReference type="RefSeq" id="WP_184812219.1">
    <property type="nucleotide sequence ID" value="NZ_JACHJQ010000004.1"/>
</dbReference>
<reference evidence="2 3" key="1">
    <citation type="submission" date="2020-08" db="EMBL/GenBank/DDBJ databases">
        <title>Genomic Encyclopedia of Type Strains, Phase III (KMG-III): the genomes of soil and plant-associated and newly described type strains.</title>
        <authorList>
            <person name="Whitman W."/>
        </authorList>
    </citation>
    <scope>NUCLEOTIDE SEQUENCE [LARGE SCALE GENOMIC DNA]</scope>
    <source>
        <strain evidence="2 3">CECT 8960</strain>
    </source>
</reference>
<dbReference type="Proteomes" id="UP000520767">
    <property type="component" value="Unassembled WGS sequence"/>
</dbReference>
<feature type="domain" description="NadR/Ttd14 AAA" evidence="1">
    <location>
        <begin position="4"/>
        <end position="163"/>
    </location>
</feature>
<organism evidence="2 3">
    <name type="scientific">Actinophytocola algeriensis</name>
    <dbReference type="NCBI Taxonomy" id="1768010"/>
    <lineage>
        <taxon>Bacteria</taxon>
        <taxon>Bacillati</taxon>
        <taxon>Actinomycetota</taxon>
        <taxon>Actinomycetes</taxon>
        <taxon>Pseudonocardiales</taxon>
        <taxon>Pseudonocardiaceae</taxon>
    </lineage>
</organism>
<dbReference type="InterPro" id="IPR038727">
    <property type="entry name" value="NadR/Ttd14_AAA_dom"/>
</dbReference>
<name>A0A7W7VFA9_9PSEU</name>
<comment type="caution">
    <text evidence="2">The sequence shown here is derived from an EMBL/GenBank/DDBJ whole genome shotgun (WGS) entry which is preliminary data.</text>
</comment>
<keyword evidence="3" id="KW-1185">Reference proteome</keyword>
<dbReference type="AlphaFoldDB" id="A0A7W7VFA9"/>
<dbReference type="EMBL" id="JACHJQ010000004">
    <property type="protein sequence ID" value="MBB4908112.1"/>
    <property type="molecule type" value="Genomic_DNA"/>
</dbReference>
<dbReference type="Gene3D" id="3.40.50.300">
    <property type="entry name" value="P-loop containing nucleotide triphosphate hydrolases"/>
    <property type="match status" value="1"/>
</dbReference>
<evidence type="ECO:0000259" key="1">
    <source>
        <dbReference type="Pfam" id="PF13521"/>
    </source>
</evidence>